<dbReference type="InterPro" id="IPR003784">
    <property type="entry name" value="BioY"/>
</dbReference>
<keyword evidence="2 3" id="KW-0472">Membrane</keyword>
<evidence type="ECO:0000256" key="3">
    <source>
        <dbReference type="SAM" id="Phobius"/>
    </source>
</evidence>
<dbReference type="GO" id="GO:0015225">
    <property type="term" value="F:biotin transmembrane transporter activity"/>
    <property type="evidence" value="ECO:0007669"/>
    <property type="project" value="UniProtKB-UniRule"/>
</dbReference>
<dbReference type="RefSeq" id="WP_038682855.1">
    <property type="nucleotide sequence ID" value="NZ_CP007514.1"/>
</dbReference>
<organism evidence="4 6">
    <name type="scientific">Rubrobacter radiotolerans</name>
    <name type="common">Arthrobacter radiotolerans</name>
    <dbReference type="NCBI Taxonomy" id="42256"/>
    <lineage>
        <taxon>Bacteria</taxon>
        <taxon>Bacillati</taxon>
        <taxon>Actinomycetota</taxon>
        <taxon>Rubrobacteria</taxon>
        <taxon>Rubrobacterales</taxon>
        <taxon>Rubrobacteraceae</taxon>
        <taxon>Rubrobacter</taxon>
    </lineage>
</organism>
<name>A0A023X5Z2_RUBRA</name>
<feature type="transmembrane region" description="Helical" evidence="3">
    <location>
        <begin position="55"/>
        <end position="73"/>
    </location>
</feature>
<dbReference type="Proteomes" id="UP000025229">
    <property type="component" value="Chromosome"/>
</dbReference>
<dbReference type="OrthoDB" id="1496139at2"/>
<evidence type="ECO:0000313" key="6">
    <source>
        <dbReference type="Proteomes" id="UP000025229"/>
    </source>
</evidence>
<dbReference type="AlphaFoldDB" id="A0A023X5Z2"/>
<keyword evidence="2" id="KW-0813">Transport</keyword>
<evidence type="ECO:0000256" key="2">
    <source>
        <dbReference type="PIRNR" id="PIRNR016661"/>
    </source>
</evidence>
<protein>
    <recommendedName>
        <fullName evidence="2">Biotin transporter</fullName>
    </recommendedName>
</protein>
<feature type="transmembrane region" description="Helical" evidence="3">
    <location>
        <begin position="153"/>
        <end position="175"/>
    </location>
</feature>
<gene>
    <name evidence="4" type="ORF">RradSPS_2318</name>
    <name evidence="5" type="ORF">SIL72_13345</name>
</gene>
<reference evidence="5" key="2">
    <citation type="submission" date="2023-11" db="EMBL/GenBank/DDBJ databases">
        <title>MicrobeMod: A computational toolkit for identifying prokaryotic methylation and restriction-modification with nanopore sequencing.</title>
        <authorList>
            <person name="Crits-Christoph A."/>
            <person name="Kang S.C."/>
            <person name="Lee H."/>
            <person name="Ostrov N."/>
        </authorList>
    </citation>
    <scope>NUCLEOTIDE SEQUENCE</scope>
    <source>
        <strain evidence="5">ATCC 51242</strain>
    </source>
</reference>
<dbReference type="EMBL" id="CP007514">
    <property type="protein sequence ID" value="AHY47601.1"/>
    <property type="molecule type" value="Genomic_DNA"/>
</dbReference>
<dbReference type="Gene3D" id="1.10.1760.20">
    <property type="match status" value="1"/>
</dbReference>
<dbReference type="HOGENOM" id="CLU_077931_1_1_11"/>
<dbReference type="eggNOG" id="COG1268">
    <property type="taxonomic scope" value="Bacteria"/>
</dbReference>
<feature type="transmembrane region" description="Helical" evidence="3">
    <location>
        <begin position="111"/>
        <end position="133"/>
    </location>
</feature>
<dbReference type="Proteomes" id="UP001281130">
    <property type="component" value="Unassembled WGS sequence"/>
</dbReference>
<comment type="similarity">
    <text evidence="1 2">Belongs to the BioY family.</text>
</comment>
<evidence type="ECO:0000313" key="4">
    <source>
        <dbReference type="EMBL" id="AHY47601.1"/>
    </source>
</evidence>
<dbReference type="PATRIC" id="fig|42256.3.peg.2360"/>
<dbReference type="STRING" id="42256.RradSPS_2318"/>
<reference evidence="4 6" key="1">
    <citation type="submission" date="2014-03" db="EMBL/GenBank/DDBJ databases">
        <title>Complete genome sequence of the Radio-Resistant Rubrobacter radiotolerans RSPS-4.</title>
        <authorList>
            <person name="Egas C.C."/>
            <person name="Barroso C.C."/>
            <person name="Froufe H.J.C."/>
            <person name="Pacheco J.J."/>
            <person name="Albuquerque L.L."/>
            <person name="da Costa M.M.S."/>
        </authorList>
    </citation>
    <scope>NUCLEOTIDE SEQUENCE [LARGE SCALE GENOMIC DNA]</scope>
    <source>
        <strain evidence="4 6">RSPS-4</strain>
    </source>
</reference>
<feature type="transmembrane region" description="Helical" evidence="3">
    <location>
        <begin position="5"/>
        <end position="24"/>
    </location>
</feature>
<dbReference type="PANTHER" id="PTHR34295">
    <property type="entry name" value="BIOTIN TRANSPORTER BIOY"/>
    <property type="match status" value="1"/>
</dbReference>
<keyword evidence="2" id="KW-1003">Cell membrane</keyword>
<accession>A0A023X5Z2</accession>
<dbReference type="PIRSF" id="PIRSF016661">
    <property type="entry name" value="BioY"/>
    <property type="match status" value="1"/>
</dbReference>
<proteinExistence type="inferred from homology"/>
<keyword evidence="6" id="KW-1185">Reference proteome</keyword>
<dbReference type="KEGG" id="rrd:RradSPS_2318"/>
<dbReference type="Pfam" id="PF02632">
    <property type="entry name" value="BioY"/>
    <property type="match status" value="1"/>
</dbReference>
<dbReference type="EMBL" id="JAWXXX010000001">
    <property type="protein sequence ID" value="MDX5895006.1"/>
    <property type="molecule type" value="Genomic_DNA"/>
</dbReference>
<dbReference type="GO" id="GO:0005886">
    <property type="term" value="C:plasma membrane"/>
    <property type="evidence" value="ECO:0007669"/>
    <property type="project" value="UniProtKB-SubCell"/>
</dbReference>
<evidence type="ECO:0000313" key="5">
    <source>
        <dbReference type="EMBL" id="MDX5895006.1"/>
    </source>
</evidence>
<dbReference type="PANTHER" id="PTHR34295:SF1">
    <property type="entry name" value="BIOTIN TRANSPORTER BIOY"/>
    <property type="match status" value="1"/>
</dbReference>
<keyword evidence="3" id="KW-0812">Transmembrane</keyword>
<feature type="transmembrane region" description="Helical" evidence="3">
    <location>
        <begin position="30"/>
        <end position="46"/>
    </location>
</feature>
<evidence type="ECO:0000256" key="1">
    <source>
        <dbReference type="ARBA" id="ARBA00010692"/>
    </source>
</evidence>
<feature type="transmembrane region" description="Helical" evidence="3">
    <location>
        <begin position="85"/>
        <end position="104"/>
    </location>
</feature>
<sequence length="180" mass="17861">MNTSVMVRVGLMAAVMAVVAQIAIPIQPVPFTFQVLGVILSGFLLGPKYGALSQVVYLLVGAVGVPVFANFSGGFDSLVGPTGGYLLSYPLAAALAGLAAGAAASSSRGRALSLCALWGGAGLVVIYALGATWLSFATQLPAGVALAQGVLPFVPFDLIKVGLAAVIATAAAPAISTSRA</sequence>
<comment type="subcellular location">
    <subcellularLocation>
        <location evidence="2">Cell membrane</location>
        <topology evidence="2">Multi-pass membrane protein</topology>
    </subcellularLocation>
</comment>
<keyword evidence="3" id="KW-1133">Transmembrane helix</keyword>